<evidence type="ECO:0000313" key="2">
    <source>
        <dbReference type="Proteomes" id="UP000076502"/>
    </source>
</evidence>
<proteinExistence type="predicted"/>
<dbReference type="EMBL" id="KQ434878">
    <property type="protein sequence ID" value="KZC09860.1"/>
    <property type="molecule type" value="Genomic_DNA"/>
</dbReference>
<accession>A0A154PF57</accession>
<dbReference type="Proteomes" id="UP000076502">
    <property type="component" value="Unassembled WGS sequence"/>
</dbReference>
<evidence type="ECO:0000313" key="1">
    <source>
        <dbReference type="EMBL" id="KZC09860.1"/>
    </source>
</evidence>
<name>A0A154PF57_DUFNO</name>
<protein>
    <submittedName>
        <fullName evidence="1">Uncharacterized protein</fullName>
    </submittedName>
</protein>
<organism evidence="1 2">
    <name type="scientific">Dufourea novaeangliae</name>
    <name type="common">Sweat bee</name>
    <dbReference type="NCBI Taxonomy" id="178035"/>
    <lineage>
        <taxon>Eukaryota</taxon>
        <taxon>Metazoa</taxon>
        <taxon>Ecdysozoa</taxon>
        <taxon>Arthropoda</taxon>
        <taxon>Hexapoda</taxon>
        <taxon>Insecta</taxon>
        <taxon>Pterygota</taxon>
        <taxon>Neoptera</taxon>
        <taxon>Endopterygota</taxon>
        <taxon>Hymenoptera</taxon>
        <taxon>Apocrita</taxon>
        <taxon>Aculeata</taxon>
        <taxon>Apoidea</taxon>
        <taxon>Anthophila</taxon>
        <taxon>Halictidae</taxon>
        <taxon>Rophitinae</taxon>
        <taxon>Dufourea</taxon>
    </lineage>
</organism>
<keyword evidence="2" id="KW-1185">Reference proteome</keyword>
<dbReference type="AlphaFoldDB" id="A0A154PF57"/>
<sequence>MRRGDPADAGTAARSKRFVGEVIELDRARPPSSRTLKPLRCAVRHGDTGFS</sequence>
<reference evidence="1 2" key="1">
    <citation type="submission" date="2015-07" db="EMBL/GenBank/DDBJ databases">
        <title>The genome of Dufourea novaeangliae.</title>
        <authorList>
            <person name="Pan H."/>
            <person name="Kapheim K."/>
        </authorList>
    </citation>
    <scope>NUCLEOTIDE SEQUENCE [LARGE SCALE GENOMIC DNA]</scope>
    <source>
        <strain evidence="1">0120121106</strain>
        <tissue evidence="1">Whole body</tissue>
    </source>
</reference>
<gene>
    <name evidence="1" type="ORF">WN55_00506</name>
</gene>